<dbReference type="SUPFAM" id="SSF53901">
    <property type="entry name" value="Thiolase-like"/>
    <property type="match status" value="1"/>
</dbReference>
<dbReference type="SUPFAM" id="SSF54637">
    <property type="entry name" value="Thioesterase/thiol ester dehydrase-isomerase"/>
    <property type="match status" value="1"/>
</dbReference>
<dbReference type="InterPro" id="IPR014043">
    <property type="entry name" value="Acyl_transferase_dom"/>
</dbReference>
<evidence type="ECO:0000313" key="9">
    <source>
        <dbReference type="Proteomes" id="UP000245674"/>
    </source>
</evidence>
<keyword evidence="9" id="KW-1185">Reference proteome</keyword>
<evidence type="ECO:0000256" key="4">
    <source>
        <dbReference type="PROSITE-ProRule" id="PRU01363"/>
    </source>
</evidence>
<dbReference type="PANTHER" id="PTHR43775:SF37">
    <property type="entry name" value="SI:DKEY-61P9.11"/>
    <property type="match status" value="1"/>
</dbReference>
<evidence type="ECO:0000259" key="5">
    <source>
        <dbReference type="PROSITE" id="PS50075"/>
    </source>
</evidence>
<dbReference type="InterPro" id="IPR029069">
    <property type="entry name" value="HotDog_dom_sf"/>
</dbReference>
<reference evidence="8 9" key="1">
    <citation type="submission" date="2018-03" db="EMBL/GenBank/DDBJ databases">
        <title>Genomic Encyclopedia of Type Strains, Phase III (KMG-III): the genomes of soil and plant-associated and newly described type strains.</title>
        <authorList>
            <person name="Whitman W."/>
        </authorList>
    </citation>
    <scope>NUCLEOTIDE SEQUENCE [LARGE SCALE GENOMIC DNA]</scope>
    <source>
        <strain evidence="8 9">VKM Ac-1602</strain>
    </source>
</reference>
<dbReference type="InterPro" id="IPR020807">
    <property type="entry name" value="PKS_DH"/>
</dbReference>
<feature type="domain" description="PKS/mFAS DH" evidence="7">
    <location>
        <begin position="1481"/>
        <end position="1763"/>
    </location>
</feature>
<dbReference type="PROSITE" id="PS52004">
    <property type="entry name" value="KS3_2"/>
    <property type="match status" value="1"/>
</dbReference>
<comment type="caution">
    <text evidence="8">The sequence shown here is derived from an EMBL/GenBank/DDBJ whole genome shotgun (WGS) entry which is preliminary data.</text>
</comment>
<dbReference type="PANTHER" id="PTHR43775">
    <property type="entry name" value="FATTY ACID SYNTHASE"/>
    <property type="match status" value="1"/>
</dbReference>
<dbReference type="InterPro" id="IPR016039">
    <property type="entry name" value="Thiolase-like"/>
</dbReference>
<accession>A0ABX5LD12</accession>
<dbReference type="SUPFAM" id="SSF55048">
    <property type="entry name" value="Probable ACP-binding domain of malonyl-CoA ACP transacylase"/>
    <property type="match status" value="1"/>
</dbReference>
<feature type="region of interest" description="C-terminal hotdog fold" evidence="4">
    <location>
        <begin position="1615"/>
        <end position="1763"/>
    </location>
</feature>
<dbReference type="Pfam" id="PF21089">
    <property type="entry name" value="PKS_DH_N"/>
    <property type="match status" value="1"/>
</dbReference>
<dbReference type="Pfam" id="PF00550">
    <property type="entry name" value="PP-binding"/>
    <property type="match status" value="1"/>
</dbReference>
<evidence type="ECO:0000256" key="1">
    <source>
        <dbReference type="ARBA" id="ARBA00022450"/>
    </source>
</evidence>
<dbReference type="InterPro" id="IPR042104">
    <property type="entry name" value="PKS_dehydratase_sf"/>
</dbReference>
<evidence type="ECO:0000256" key="3">
    <source>
        <dbReference type="ARBA" id="ARBA00022679"/>
    </source>
</evidence>
<dbReference type="SUPFAM" id="SSF52151">
    <property type="entry name" value="FabD/lysophospholipase-like"/>
    <property type="match status" value="1"/>
</dbReference>
<dbReference type="SMART" id="SM00822">
    <property type="entry name" value="PKS_KR"/>
    <property type="match status" value="1"/>
</dbReference>
<evidence type="ECO:0000313" key="8">
    <source>
        <dbReference type="EMBL" id="PWJ63994.1"/>
    </source>
</evidence>
<dbReference type="Pfam" id="PF00109">
    <property type="entry name" value="ketoacyl-synt"/>
    <property type="match status" value="1"/>
</dbReference>
<name>A0ABX5LD12_9MICO</name>
<evidence type="ECO:0000259" key="6">
    <source>
        <dbReference type="PROSITE" id="PS52004"/>
    </source>
</evidence>
<dbReference type="InterPro" id="IPR036736">
    <property type="entry name" value="ACP-like_sf"/>
</dbReference>
<dbReference type="SUPFAM" id="SSF47336">
    <property type="entry name" value="ACP-like"/>
    <property type="match status" value="1"/>
</dbReference>
<dbReference type="Proteomes" id="UP000245674">
    <property type="component" value="Unassembled WGS sequence"/>
</dbReference>
<feature type="active site" description="Proton donor; for dehydratase activity" evidence="4">
    <location>
        <position position="1677"/>
    </location>
</feature>
<dbReference type="InterPro" id="IPR014030">
    <property type="entry name" value="Ketoacyl_synth_N"/>
</dbReference>
<dbReference type="SMART" id="SM00825">
    <property type="entry name" value="PKS_KS"/>
    <property type="match status" value="1"/>
</dbReference>
<dbReference type="InterPro" id="IPR013968">
    <property type="entry name" value="PKS_KR"/>
</dbReference>
<evidence type="ECO:0000256" key="2">
    <source>
        <dbReference type="ARBA" id="ARBA00022553"/>
    </source>
</evidence>
<dbReference type="InterPro" id="IPR049551">
    <property type="entry name" value="PKS_DH_C"/>
</dbReference>
<dbReference type="Gene3D" id="3.40.366.10">
    <property type="entry name" value="Malonyl-Coenzyme A Acyl Carrier Protein, domain 2"/>
    <property type="match status" value="1"/>
</dbReference>
<feature type="region of interest" description="N-terminal hotdog fold" evidence="4">
    <location>
        <begin position="1481"/>
        <end position="1603"/>
    </location>
</feature>
<proteinExistence type="predicted"/>
<dbReference type="Pfam" id="PF00698">
    <property type="entry name" value="Acyl_transf_1"/>
    <property type="match status" value="1"/>
</dbReference>
<dbReference type="SMART" id="SM00827">
    <property type="entry name" value="PKS_AT"/>
    <property type="match status" value="1"/>
</dbReference>
<dbReference type="InterPro" id="IPR049552">
    <property type="entry name" value="PKS_DH_N"/>
</dbReference>
<organism evidence="8 9">
    <name type="scientific">Rathayibacter iranicus NCPPB 2253 = VKM Ac-1602</name>
    <dbReference type="NCBI Taxonomy" id="1328868"/>
    <lineage>
        <taxon>Bacteria</taxon>
        <taxon>Bacillati</taxon>
        <taxon>Actinomycetota</taxon>
        <taxon>Actinomycetes</taxon>
        <taxon>Micrococcales</taxon>
        <taxon>Microbacteriaceae</taxon>
        <taxon>Rathayibacter</taxon>
    </lineage>
</organism>
<keyword evidence="2" id="KW-0597">Phosphoprotein</keyword>
<dbReference type="InterPro" id="IPR036291">
    <property type="entry name" value="NAD(P)-bd_dom_sf"/>
</dbReference>
<dbReference type="RefSeq" id="WP_104264316.1">
    <property type="nucleotide sequence ID" value="NZ_QGDV01000006.1"/>
</dbReference>
<dbReference type="Pfam" id="PF14765">
    <property type="entry name" value="PS-DH"/>
    <property type="match status" value="1"/>
</dbReference>
<dbReference type="Gene3D" id="1.10.1200.10">
    <property type="entry name" value="ACP-like"/>
    <property type="match status" value="1"/>
</dbReference>
<dbReference type="Pfam" id="PF08659">
    <property type="entry name" value="KR"/>
    <property type="match status" value="1"/>
</dbReference>
<dbReference type="Gene3D" id="3.40.47.10">
    <property type="match status" value="1"/>
</dbReference>
<dbReference type="PROSITE" id="PS50075">
    <property type="entry name" value="CARRIER"/>
    <property type="match status" value="1"/>
</dbReference>
<dbReference type="InterPro" id="IPR014031">
    <property type="entry name" value="Ketoacyl_synth_C"/>
</dbReference>
<dbReference type="InterPro" id="IPR016036">
    <property type="entry name" value="Malonyl_transacylase_ACP-bd"/>
</dbReference>
<dbReference type="CDD" id="cd00833">
    <property type="entry name" value="PKS"/>
    <property type="match status" value="1"/>
</dbReference>
<protein>
    <submittedName>
        <fullName evidence="8">Enediyne polyketide synthase</fullName>
    </submittedName>
</protein>
<dbReference type="InterPro" id="IPR020841">
    <property type="entry name" value="PKS_Beta-ketoAc_synthase_dom"/>
</dbReference>
<feature type="domain" description="Ketosynthase family 3 (KS3)" evidence="6">
    <location>
        <begin position="3"/>
        <end position="457"/>
    </location>
</feature>
<dbReference type="InterPro" id="IPR049900">
    <property type="entry name" value="PKS_mFAS_DH"/>
</dbReference>
<gene>
    <name evidence="8" type="ORF">B0H03_106120</name>
</gene>
<dbReference type="SUPFAM" id="SSF51735">
    <property type="entry name" value="NAD(P)-binding Rossmann-fold domains"/>
    <property type="match status" value="1"/>
</dbReference>
<dbReference type="EMBL" id="QGDV01000006">
    <property type="protein sequence ID" value="PWJ63994.1"/>
    <property type="molecule type" value="Genomic_DNA"/>
</dbReference>
<feature type="domain" description="Carrier" evidence="5">
    <location>
        <begin position="968"/>
        <end position="1044"/>
    </location>
</feature>
<dbReference type="InterPro" id="IPR050091">
    <property type="entry name" value="PKS_NRPS_Biosynth_Enz"/>
</dbReference>
<dbReference type="Pfam" id="PF02801">
    <property type="entry name" value="Ketoacyl-synt_C"/>
    <property type="match status" value="1"/>
</dbReference>
<dbReference type="InterPro" id="IPR001227">
    <property type="entry name" value="Ac_transferase_dom_sf"/>
</dbReference>
<feature type="active site" description="Proton acceptor; for dehydratase activity" evidence="4">
    <location>
        <position position="1513"/>
    </location>
</feature>
<dbReference type="SMART" id="SM00826">
    <property type="entry name" value="PKS_DH"/>
    <property type="match status" value="1"/>
</dbReference>
<dbReference type="Gene3D" id="3.10.129.110">
    <property type="entry name" value="Polyketide synthase dehydratase"/>
    <property type="match status" value="1"/>
</dbReference>
<dbReference type="InterPro" id="IPR016035">
    <property type="entry name" value="Acyl_Trfase/lysoPLipase"/>
</dbReference>
<dbReference type="InterPro" id="IPR009081">
    <property type="entry name" value="PP-bd_ACP"/>
</dbReference>
<dbReference type="InterPro" id="IPR057326">
    <property type="entry name" value="KR_dom"/>
</dbReference>
<sequence length="1980" mass="205278">MHRDEIAVVAMDCEYPDASSPAELWTNALEQRRSFRRIPPQRLAPEYFGTAEDADLISSPVAALLTGYSFDRLAQQVSGQTFRSTDMTQWLALDVVGRVVAKLDGVLGTVPKERVGVIVGNSMGGEFARANTLRLRWPYVARSLATALAAEGVGAAERERLVAATEATYKQSFAEPTSDTLAGGMANVIAGRICNVFDFGGGGYTVDGACSSSLLAVTTGATALVRGEMDIALVGGVDLSIDPYELVGFSRATALAPELMRVYDRRSQGFWPGEGSGFLALMRAEDAERAGVRPLAIISGWGVTSDGAGGTTRPEDEGHTRAIEQACARAGWEPASVDFYEGHGTGTAVGDATELRAIANARGDGARPAWISSVKANIGHTKAAAGIASMMKTIAALDSATIPPATACVDPLPILTDPRSALSITREPRPAPEDREIRAGVSSMGFGGINAHVALRSAGSRTPAPRRRRIDPQDVEVIAFGAVSFANLAVHARETARRLADRSMAEVHDFLVRSGGPGGGFVRGAVLVSGPMDTGAALDRLAALADVATLESPTLIDPVGGVFLGVARPDPEIVLLFPGQAAPVRSSDGFAGRRFGGPRVEGLASPSFPGASTAVAQPAIVRQSLRAARILERLRIAASSAVGHSIGEVAALAWAGALGDEEAVTLAARRGAAMAEFCTEPGGMTDVQTDAATALTLAGDLPLTVAARNGRRRTVLAGPPEALDALEMRARGRSIGTTRLGVSNAFHSPLMAPAVAPFTAALAEIPFAALDRRVVSSVTGDDLAQDTDLVDLLARQVSAPVLFEAALEQAARSADLVIEAGPGSVFGRLAEGVVGVPVVSTDIGSESARELLVVAAAAYVVGSDVDWSQLLPLRRASAVDPLRAHEYLVNPCESRVGAAAAAPVVAAEHPPVLDAPGAARDAPVPLAPVLDAPVFEVPVVDAPVAQAPLLPRLAPVADAPLPAAAEAADPLRVVTEVIAEIAELPGSAITPGSRLLADLGLNSLTAASIAATAARRLGVASALAPGEVVGASVAELADLLAGAAGAEVVQTVSGVRSWVEPFAARWTPSTPMASGDQGWTIQQSGRDATGPLAGALTSVFSGSRSAGRTAIVLSAPSEHTPAAAWAYLSALTRAAAARPSRLLVLHPGDGAGAVKSLQHEYPDIVAATLDVSALEGASASVVRDALTAARHRVESATGFVELRADAAGSLEESDLRWIGSDRPAPGRGRLAPGDVLVVTGGARGIGLACGLAAARSLGVVLAMIGRTNPDDPDIAAVLASARAEGLQAHYYRADVAEAAHLQHAMQRIESELGRVAGIVWASGVNTPTALDGLRRDEVERTVAAKCGALDLLPGMLTRAPSVIVGFGSIIQRIGLHGEAHYALANGWLESSLATLSAAWPEAGIGTIEWSAWSGDGMGSSLLVLDQLARAGVTPLSVEHGVEAFLDELRRFETGHRPPVVLASRFGTPPTLPDPSASLPVLRFLEQPLVHTAGLELVTEAELSWGTDPYLAEHTPDGTAVVPGVLLLEAMAQAVLGLTGERPTGFADVRFSRAVTVADGERRRLRVAALAGADGLVDIRIRTDETGFAVDHAGARVLVRGSTRDEGTGAARPLGTVPRAAQDVPDEFYEDLLFHGPRFRHVTGFAGIHADVTTARIAAGGAPSWFSAYLPSRLILGDPGIRDAMIHASQASVPEARMLPTAIESIRIGPARDEGTEPTVLTTRQRSHRDGVLVVDLTRSTADGRLIESWQGLRLIAVGATPVPAAWSPSLVGPLLERGVEEVTGSILTRVVVTTGADREARVETALERLLPDGVENEILDGSAPGLTRRVDGAPLLTAAGGRVSIAHAEGLSLVAHAPWAVGVDVTPLRSEAPTDVLAPALQQLAREIAAATGEPGRTSRSRAWAVEECRIKLGLERDAPATLASVGEDGNVVVVDLGSHLVVTRPVRLREREEHLFAVTVPTPSAADLAPLRASRLEVS</sequence>
<evidence type="ECO:0000259" key="7">
    <source>
        <dbReference type="PROSITE" id="PS52019"/>
    </source>
</evidence>
<keyword evidence="1" id="KW-0596">Phosphopantetheine</keyword>
<keyword evidence="3" id="KW-0808">Transferase</keyword>
<dbReference type="PROSITE" id="PS52019">
    <property type="entry name" value="PKS_MFAS_DH"/>
    <property type="match status" value="1"/>
</dbReference>
<dbReference type="Gene3D" id="3.40.50.720">
    <property type="entry name" value="NAD(P)-binding Rossmann-like Domain"/>
    <property type="match status" value="1"/>
</dbReference>